<feature type="domain" description="C1q" evidence="5">
    <location>
        <begin position="59"/>
        <end position="190"/>
    </location>
</feature>
<proteinExistence type="predicted"/>
<comment type="caution">
    <text evidence="6">The sequence shown here is derived from an EMBL/GenBank/DDBJ whole genome shotgun (WGS) entry which is preliminary data.</text>
</comment>
<evidence type="ECO:0000256" key="2">
    <source>
        <dbReference type="ARBA" id="ARBA00022525"/>
    </source>
</evidence>
<dbReference type="GO" id="GO:0005576">
    <property type="term" value="C:extracellular region"/>
    <property type="evidence" value="ECO:0007669"/>
    <property type="project" value="UniProtKB-SubCell"/>
</dbReference>
<evidence type="ECO:0000256" key="1">
    <source>
        <dbReference type="ARBA" id="ARBA00004613"/>
    </source>
</evidence>
<keyword evidence="2" id="KW-0964">Secreted</keyword>
<evidence type="ECO:0000256" key="3">
    <source>
        <dbReference type="ARBA" id="ARBA00023119"/>
    </source>
</evidence>
<evidence type="ECO:0000259" key="5">
    <source>
        <dbReference type="PROSITE" id="PS50871"/>
    </source>
</evidence>
<dbReference type="InterPro" id="IPR008983">
    <property type="entry name" value="Tumour_necrosis_fac-like_dom"/>
</dbReference>
<dbReference type="Gene3D" id="2.60.120.40">
    <property type="match status" value="1"/>
</dbReference>
<dbReference type="AlphaFoldDB" id="A0A8B6ESI4"/>
<dbReference type="Pfam" id="PF00386">
    <property type="entry name" value="C1q"/>
    <property type="match status" value="1"/>
</dbReference>
<evidence type="ECO:0000256" key="4">
    <source>
        <dbReference type="SAM" id="SignalP"/>
    </source>
</evidence>
<dbReference type="PROSITE" id="PS50871">
    <property type="entry name" value="C1Q"/>
    <property type="match status" value="1"/>
</dbReference>
<dbReference type="OrthoDB" id="6154955at2759"/>
<dbReference type="SMART" id="SM00110">
    <property type="entry name" value="C1Q"/>
    <property type="match status" value="1"/>
</dbReference>
<sequence>MYIMNAVCFIVVVMVISCYGNKTNTQKGSYTLKLENANYEELRSMFMKIKGTGQGMGEHQEKFSAFAVSLTDPKTLGVGQIVKFNKVWTNINKDYHASTGVYTAPIAGVYQFSCSVMTVSSNTLRVSLWKNDTKTVSIFPGNTGHNMGTLNMVLELKKGDKVYIKQGGSDKYIYSESDSNFSMFSGYLIR</sequence>
<keyword evidence="7" id="KW-1185">Reference proteome</keyword>
<dbReference type="EMBL" id="UYJE01005563">
    <property type="protein sequence ID" value="VDI38230.1"/>
    <property type="molecule type" value="Genomic_DNA"/>
</dbReference>
<evidence type="ECO:0000313" key="7">
    <source>
        <dbReference type="Proteomes" id="UP000596742"/>
    </source>
</evidence>
<dbReference type="PRINTS" id="PR00007">
    <property type="entry name" value="COMPLEMNTC1Q"/>
</dbReference>
<protein>
    <recommendedName>
        <fullName evidence="5">C1q domain-containing protein</fullName>
    </recommendedName>
</protein>
<feature type="signal peptide" evidence="4">
    <location>
        <begin position="1"/>
        <end position="20"/>
    </location>
</feature>
<accession>A0A8B6ESI4</accession>
<feature type="chain" id="PRO_5032818599" description="C1q domain-containing protein" evidence="4">
    <location>
        <begin position="21"/>
        <end position="190"/>
    </location>
</feature>
<gene>
    <name evidence="6" type="ORF">MGAL_10B024731</name>
</gene>
<dbReference type="PANTHER" id="PTHR15427">
    <property type="entry name" value="EMILIN ELASTIN MICROFIBRIL INTERFACE-LOCATED PROTEIN ELASTIN MICROFIBRIL INTERFACER"/>
    <property type="match status" value="1"/>
</dbReference>
<dbReference type="InterPro" id="IPR001073">
    <property type="entry name" value="C1q_dom"/>
</dbReference>
<dbReference type="PANTHER" id="PTHR15427:SF52">
    <property type="entry name" value="C1Q DOMAIN-CONTAINING PROTEIN"/>
    <property type="match status" value="1"/>
</dbReference>
<keyword evidence="4" id="KW-0732">Signal</keyword>
<name>A0A8B6ESI4_MYTGA</name>
<organism evidence="6 7">
    <name type="scientific">Mytilus galloprovincialis</name>
    <name type="common">Mediterranean mussel</name>
    <dbReference type="NCBI Taxonomy" id="29158"/>
    <lineage>
        <taxon>Eukaryota</taxon>
        <taxon>Metazoa</taxon>
        <taxon>Spiralia</taxon>
        <taxon>Lophotrochozoa</taxon>
        <taxon>Mollusca</taxon>
        <taxon>Bivalvia</taxon>
        <taxon>Autobranchia</taxon>
        <taxon>Pteriomorphia</taxon>
        <taxon>Mytilida</taxon>
        <taxon>Mytiloidea</taxon>
        <taxon>Mytilidae</taxon>
        <taxon>Mytilinae</taxon>
        <taxon>Mytilus</taxon>
    </lineage>
</organism>
<comment type="subcellular location">
    <subcellularLocation>
        <location evidence="1">Secreted</location>
    </subcellularLocation>
</comment>
<dbReference type="SUPFAM" id="SSF49842">
    <property type="entry name" value="TNF-like"/>
    <property type="match status" value="1"/>
</dbReference>
<dbReference type="Proteomes" id="UP000596742">
    <property type="component" value="Unassembled WGS sequence"/>
</dbReference>
<evidence type="ECO:0000313" key="6">
    <source>
        <dbReference type="EMBL" id="VDI38230.1"/>
    </source>
</evidence>
<dbReference type="InterPro" id="IPR050392">
    <property type="entry name" value="Collagen/C1q_domain"/>
</dbReference>
<reference evidence="6" key="1">
    <citation type="submission" date="2018-11" db="EMBL/GenBank/DDBJ databases">
        <authorList>
            <person name="Alioto T."/>
            <person name="Alioto T."/>
        </authorList>
    </citation>
    <scope>NUCLEOTIDE SEQUENCE</scope>
</reference>
<keyword evidence="3" id="KW-0176">Collagen</keyword>